<keyword evidence="1" id="KW-1133">Transmembrane helix</keyword>
<reference evidence="2 3" key="1">
    <citation type="submission" date="2019-05" db="EMBL/GenBank/DDBJ databases">
        <authorList>
            <person name="Escoto-Diaz C.E."/>
            <person name="Dunn C.M."/>
            <person name="Emiroglu E.C."/>
            <person name="Foster A.J."/>
            <person name="Jackson B.L."/>
            <person name="Kidd N.C."/>
            <person name="McNeill E.S."/>
            <person name="Scott S.A."/>
            <person name="Small J.T."/>
            <person name="Smith A.T."/>
            <person name="Stanek A.M."/>
            <person name="Wise B.M."/>
            <person name="Frost V.J."/>
            <person name="Westover K.M."/>
            <person name="Garlena R.A."/>
            <person name="Russell D.A."/>
            <person name="Pope W.H."/>
            <person name="Jacobs-Sera D."/>
            <person name="Hatfull G.F."/>
        </authorList>
    </citation>
    <scope>NUCLEOTIDE SEQUENCE [LARGE SCALE GENOMIC DNA]</scope>
</reference>
<dbReference type="Proteomes" id="UP000319738">
    <property type="component" value="Segment"/>
</dbReference>
<name>A0A4Y6EBE8_9CAUD</name>
<evidence type="ECO:0000256" key="1">
    <source>
        <dbReference type="SAM" id="Phobius"/>
    </source>
</evidence>
<keyword evidence="3" id="KW-1185">Reference proteome</keyword>
<proteinExistence type="predicted"/>
<dbReference type="RefSeq" id="YP_009908670.1">
    <property type="nucleotide sequence ID" value="NC_049928.1"/>
</dbReference>
<gene>
    <name evidence="2" type="primary">31</name>
    <name evidence="2" type="ORF">SEA_MONCHOIX_31</name>
</gene>
<accession>A0A4Y6EBE8</accession>
<feature type="transmembrane region" description="Helical" evidence="1">
    <location>
        <begin position="20"/>
        <end position="44"/>
    </location>
</feature>
<keyword evidence="1" id="KW-0472">Membrane</keyword>
<protein>
    <submittedName>
        <fullName evidence="2">Uncharacterized protein</fullName>
    </submittedName>
</protein>
<organism evidence="2 3">
    <name type="scientific">Microbacterium phage MonChoix</name>
    <dbReference type="NCBI Taxonomy" id="2590880"/>
    <lineage>
        <taxon>Viruses</taxon>
        <taxon>Duplodnaviria</taxon>
        <taxon>Heunggongvirae</taxon>
        <taxon>Uroviricota</taxon>
        <taxon>Caudoviricetes</taxon>
        <taxon>Ilzatvirus</taxon>
        <taxon>Ilzatvirus monchoix</taxon>
    </lineage>
</organism>
<keyword evidence="1" id="KW-0812">Transmembrane</keyword>
<evidence type="ECO:0000313" key="3">
    <source>
        <dbReference type="Proteomes" id="UP000319738"/>
    </source>
</evidence>
<dbReference type="GeneID" id="56214217"/>
<dbReference type="KEGG" id="vg:56214217"/>
<sequence length="76" mass="8366">MNDVDEIEETRVGGFFHGLFWTVVGMILAAVAVVGVGWLVWTIIQGIWTLFLIFLQGAGPSTGNFQDPSYGTFIEE</sequence>
<dbReference type="EMBL" id="MK894437">
    <property type="protein sequence ID" value="QDF15996.1"/>
    <property type="molecule type" value="Genomic_DNA"/>
</dbReference>
<evidence type="ECO:0000313" key="2">
    <source>
        <dbReference type="EMBL" id="QDF15996.1"/>
    </source>
</evidence>